<keyword evidence="7 9" id="KW-0238">DNA-binding</keyword>
<evidence type="ECO:0000256" key="2">
    <source>
        <dbReference type="ARBA" id="ARBA00022723"/>
    </source>
</evidence>
<protein>
    <recommendedName>
        <fullName evidence="9">CRISPR-associated endonuclease Cas1</fullName>
        <ecNumber evidence="9">3.1.-.-</ecNumber>
    </recommendedName>
</protein>
<dbReference type="EC" id="3.1.-.-" evidence="9"/>
<proteinExistence type="inferred from homology"/>
<gene>
    <name evidence="9" type="primary">cas1</name>
    <name evidence="11" type="ORF">SCABRO_00097</name>
</gene>
<evidence type="ECO:0000256" key="8">
    <source>
        <dbReference type="ARBA" id="ARBA00023211"/>
    </source>
</evidence>
<evidence type="ECO:0000256" key="10">
    <source>
        <dbReference type="SAM" id="Coils"/>
    </source>
</evidence>
<dbReference type="GO" id="GO:0004520">
    <property type="term" value="F:DNA endonuclease activity"/>
    <property type="evidence" value="ECO:0007669"/>
    <property type="project" value="InterPro"/>
</dbReference>
<dbReference type="EMBL" id="JRYO01000012">
    <property type="protein sequence ID" value="KHE94137.1"/>
    <property type="molecule type" value="Genomic_DNA"/>
</dbReference>
<dbReference type="HAMAP" id="MF_01470">
    <property type="entry name" value="Cas1"/>
    <property type="match status" value="1"/>
</dbReference>
<sequence>MKETVYIFSNGRLKRKDNTLFFETEDGNKKFIPVENTKEIFMFGETDLNSKVLNFLSQNEIVLSYFNYYGYYAGSFYPREHYNSGFMILRQAGHYTDETKRQFIAKRFIEGAVKNCLKILKYYERRGKDLARHINEIEDALSKLEEQESIEKAMAIEGQIKQIYYNSFNNIIDNPEFTFEKRTKRPPRDYLNTLISFSNSMIYTYVLSEIYRTHLDPRIGFLHTTNFRRFTLNLDVAEIFKPVIGDRAIFSVINKKIITENDFEKQLNGILLKDAARKRFLQYMEERLKQTIKHSGLKKQVSYRRLMRLELYKLEKHLMDEDQYKPFVMDW</sequence>
<dbReference type="Gene3D" id="3.100.10.20">
    <property type="entry name" value="CRISPR-associated endonuclease Cas1, N-terminal domain"/>
    <property type="match status" value="1"/>
</dbReference>
<comment type="similarity">
    <text evidence="9">Belongs to the CRISPR-associated endonuclease Cas1 family.</text>
</comment>
<dbReference type="InterPro" id="IPR019858">
    <property type="entry name" value="CRISPR-assoc_Cas1_HMARI/TNEAP"/>
</dbReference>
<dbReference type="InterPro" id="IPR042206">
    <property type="entry name" value="CRISPR-assoc_Cas1_C"/>
</dbReference>
<dbReference type="Pfam" id="PF01867">
    <property type="entry name" value="Cas_Cas1"/>
    <property type="match status" value="1"/>
</dbReference>
<dbReference type="GO" id="GO:0051607">
    <property type="term" value="P:defense response to virus"/>
    <property type="evidence" value="ECO:0007669"/>
    <property type="project" value="UniProtKB-UniRule"/>
</dbReference>
<keyword evidence="4 9" id="KW-0378">Hydrolase</keyword>
<dbReference type="PATRIC" id="fig|237368.3.peg.105"/>
<evidence type="ECO:0000256" key="5">
    <source>
        <dbReference type="ARBA" id="ARBA00022842"/>
    </source>
</evidence>
<dbReference type="CDD" id="cd09722">
    <property type="entry name" value="Cas1_I-B"/>
    <property type="match status" value="1"/>
</dbReference>
<evidence type="ECO:0000256" key="1">
    <source>
        <dbReference type="ARBA" id="ARBA00022722"/>
    </source>
</evidence>
<dbReference type="PANTHER" id="PTHR43219:SF1">
    <property type="entry name" value="CRISPR-ASSOCIATED ENDONUCLEASE CAS1"/>
    <property type="match status" value="1"/>
</dbReference>
<evidence type="ECO:0000256" key="7">
    <source>
        <dbReference type="ARBA" id="ARBA00023125"/>
    </source>
</evidence>
<dbReference type="PANTHER" id="PTHR43219">
    <property type="entry name" value="CRISPR-ASSOCIATED ENDONUCLEASE CAS1"/>
    <property type="match status" value="1"/>
</dbReference>
<evidence type="ECO:0000256" key="9">
    <source>
        <dbReference type="HAMAP-Rule" id="MF_01470"/>
    </source>
</evidence>
<dbReference type="NCBIfam" id="TIGR00287">
    <property type="entry name" value="cas1"/>
    <property type="match status" value="1"/>
</dbReference>
<keyword evidence="3 9" id="KW-0255">Endonuclease</keyword>
<dbReference type="eggNOG" id="COG1518">
    <property type="taxonomic scope" value="Bacteria"/>
</dbReference>
<accession>A0A0B0EM54</accession>
<dbReference type="GO" id="GO:0046872">
    <property type="term" value="F:metal ion binding"/>
    <property type="evidence" value="ECO:0007669"/>
    <property type="project" value="UniProtKB-UniRule"/>
</dbReference>
<comment type="cofactor">
    <cofactor evidence="9">
        <name>Mg(2+)</name>
        <dbReference type="ChEBI" id="CHEBI:18420"/>
    </cofactor>
    <cofactor evidence="9">
        <name>Mn(2+)</name>
        <dbReference type="ChEBI" id="CHEBI:29035"/>
    </cofactor>
</comment>
<dbReference type="InterPro" id="IPR042211">
    <property type="entry name" value="CRISPR-assoc_Cas1_N"/>
</dbReference>
<feature type="binding site" evidence="9">
    <location>
        <position position="157"/>
    </location>
    <ligand>
        <name>Mn(2+)</name>
        <dbReference type="ChEBI" id="CHEBI:29035"/>
    </ligand>
</feature>
<dbReference type="GO" id="GO:0043571">
    <property type="term" value="P:maintenance of CRISPR repeat elements"/>
    <property type="evidence" value="ECO:0007669"/>
    <property type="project" value="UniProtKB-UniRule"/>
</dbReference>
<keyword evidence="2 9" id="KW-0479">Metal-binding</keyword>
<evidence type="ECO:0000313" key="11">
    <source>
        <dbReference type="EMBL" id="KHE94137.1"/>
    </source>
</evidence>
<keyword evidence="1 9" id="KW-0540">Nuclease</keyword>
<keyword evidence="6 9" id="KW-0051">Antiviral defense</keyword>
<feature type="binding site" evidence="9">
    <location>
        <position position="223"/>
    </location>
    <ligand>
        <name>Mn(2+)</name>
        <dbReference type="ChEBI" id="CHEBI:29035"/>
    </ligand>
</feature>
<comment type="subunit">
    <text evidence="9">Homodimer, forms a heterotetramer with a Cas2 homodimer.</text>
</comment>
<dbReference type="NCBIfam" id="TIGR03641">
    <property type="entry name" value="cas1_HMARI"/>
    <property type="match status" value="1"/>
</dbReference>
<dbReference type="AlphaFoldDB" id="A0A0B0EM54"/>
<dbReference type="GO" id="GO:0003677">
    <property type="term" value="F:DNA binding"/>
    <property type="evidence" value="ECO:0007669"/>
    <property type="project" value="UniProtKB-KW"/>
</dbReference>
<comment type="caution">
    <text evidence="11">The sequence shown here is derived from an EMBL/GenBank/DDBJ whole genome shotgun (WGS) entry which is preliminary data.</text>
</comment>
<evidence type="ECO:0000256" key="3">
    <source>
        <dbReference type="ARBA" id="ARBA00022759"/>
    </source>
</evidence>
<dbReference type="GO" id="GO:0016787">
    <property type="term" value="F:hydrolase activity"/>
    <property type="evidence" value="ECO:0007669"/>
    <property type="project" value="UniProtKB-KW"/>
</dbReference>
<dbReference type="Proteomes" id="UP000030652">
    <property type="component" value="Unassembled WGS sequence"/>
</dbReference>
<evidence type="ECO:0000313" key="12">
    <source>
        <dbReference type="Proteomes" id="UP000030652"/>
    </source>
</evidence>
<keyword evidence="5 9" id="KW-0460">Magnesium</keyword>
<name>A0A0B0EM54_9BACT</name>
<feature type="coiled-coil region" evidence="10">
    <location>
        <begin position="127"/>
        <end position="154"/>
    </location>
</feature>
<organism evidence="11 12">
    <name type="scientific">Candidatus Scalindua brodae</name>
    <dbReference type="NCBI Taxonomy" id="237368"/>
    <lineage>
        <taxon>Bacteria</taxon>
        <taxon>Pseudomonadati</taxon>
        <taxon>Planctomycetota</taxon>
        <taxon>Candidatus Brocadiia</taxon>
        <taxon>Candidatus Brocadiales</taxon>
        <taxon>Candidatus Scalinduaceae</taxon>
        <taxon>Candidatus Scalindua</taxon>
    </lineage>
</organism>
<keyword evidence="10" id="KW-0175">Coiled coil</keyword>
<feature type="binding site" evidence="9">
    <location>
        <position position="238"/>
    </location>
    <ligand>
        <name>Mn(2+)</name>
        <dbReference type="ChEBI" id="CHEBI:29035"/>
    </ligand>
</feature>
<dbReference type="InterPro" id="IPR002729">
    <property type="entry name" value="CRISPR-assoc_Cas1"/>
</dbReference>
<comment type="function">
    <text evidence="9">CRISPR (clustered regularly interspaced short palindromic repeat), is an adaptive immune system that provides protection against mobile genetic elements (viruses, transposable elements and conjugative plasmids). CRISPR clusters contain spacers, sequences complementary to antecedent mobile elements, and target invading nucleic acids. CRISPR clusters are transcribed and processed into CRISPR RNA (crRNA). Acts as a dsDNA endonuclease. Involved in the integration of spacer DNA into the CRISPR cassette.</text>
</comment>
<evidence type="ECO:0000256" key="6">
    <source>
        <dbReference type="ARBA" id="ARBA00023118"/>
    </source>
</evidence>
<evidence type="ECO:0000256" key="4">
    <source>
        <dbReference type="ARBA" id="ARBA00022801"/>
    </source>
</evidence>
<reference evidence="11 12" key="1">
    <citation type="submission" date="2014-10" db="EMBL/GenBank/DDBJ databases">
        <title>Draft genome of anammox bacterium scalindua brodae, obtained using differential coverage binning of sequence data from two enrichment reactors.</title>
        <authorList>
            <person name="Speth D.R."/>
            <person name="Russ L."/>
            <person name="Kartal B."/>
            <person name="Op den Camp H.J."/>
            <person name="Dutilh B.E."/>
            <person name="Jetten M.S."/>
        </authorList>
    </citation>
    <scope>NUCLEOTIDE SEQUENCE [LARGE SCALE GENOMIC DNA]</scope>
    <source>
        <strain evidence="11">RU1</strain>
    </source>
</reference>
<dbReference type="Gene3D" id="1.20.120.920">
    <property type="entry name" value="CRISPR-associated endonuclease Cas1, C-terminal domain"/>
    <property type="match status" value="1"/>
</dbReference>
<keyword evidence="8 9" id="KW-0464">Manganese</keyword>